<evidence type="ECO:0000313" key="2">
    <source>
        <dbReference type="Proteomes" id="UP000011116"/>
    </source>
</evidence>
<name>A0A8I6XI18_HORVV</name>
<reference evidence="2" key="1">
    <citation type="journal article" date="2012" name="Nature">
        <title>A physical, genetic and functional sequence assembly of the barley genome.</title>
        <authorList>
            <consortium name="The International Barley Genome Sequencing Consortium"/>
            <person name="Mayer K.F."/>
            <person name="Waugh R."/>
            <person name="Brown J.W."/>
            <person name="Schulman A."/>
            <person name="Langridge P."/>
            <person name="Platzer M."/>
            <person name="Fincher G.B."/>
            <person name="Muehlbauer G.J."/>
            <person name="Sato K."/>
            <person name="Close T.J."/>
            <person name="Wise R.P."/>
            <person name="Stein N."/>
        </authorList>
    </citation>
    <scope>NUCLEOTIDE SEQUENCE [LARGE SCALE GENOMIC DNA]</scope>
    <source>
        <strain evidence="2">cv. Morex</strain>
    </source>
</reference>
<evidence type="ECO:0000313" key="1">
    <source>
        <dbReference type="EnsemblPlants" id="HORVU.MOREX.r3.2HG0208710.1.CDS1"/>
    </source>
</evidence>
<dbReference type="Proteomes" id="UP000011116">
    <property type="component" value="Chromosome 2H"/>
</dbReference>
<sequence>MHESEKNYYEDVRTYVRITFDNMNLRILYHCPAGVKSTYLCFFSRDGKSVIRASLKYPAVLKLMRMHLSLNRNRFQYQH</sequence>
<accession>A0A8I6XI18</accession>
<reference evidence="1" key="3">
    <citation type="submission" date="2022-01" db="UniProtKB">
        <authorList>
            <consortium name="EnsemblPlants"/>
        </authorList>
    </citation>
    <scope>IDENTIFICATION</scope>
    <source>
        <strain evidence="1">subsp. vulgare</strain>
    </source>
</reference>
<reference evidence="1" key="2">
    <citation type="submission" date="2020-10" db="EMBL/GenBank/DDBJ databases">
        <authorList>
            <person name="Scholz U."/>
            <person name="Mascher M."/>
            <person name="Fiebig A."/>
        </authorList>
    </citation>
    <scope>NUCLEOTIDE SEQUENCE [LARGE SCALE GENOMIC DNA]</scope>
    <source>
        <strain evidence="1">cv. Morex</strain>
    </source>
</reference>
<organism evidence="1 2">
    <name type="scientific">Hordeum vulgare subsp. vulgare</name>
    <name type="common">Domesticated barley</name>
    <dbReference type="NCBI Taxonomy" id="112509"/>
    <lineage>
        <taxon>Eukaryota</taxon>
        <taxon>Viridiplantae</taxon>
        <taxon>Streptophyta</taxon>
        <taxon>Embryophyta</taxon>
        <taxon>Tracheophyta</taxon>
        <taxon>Spermatophyta</taxon>
        <taxon>Magnoliopsida</taxon>
        <taxon>Liliopsida</taxon>
        <taxon>Poales</taxon>
        <taxon>Poaceae</taxon>
        <taxon>BOP clade</taxon>
        <taxon>Pooideae</taxon>
        <taxon>Triticodae</taxon>
        <taxon>Triticeae</taxon>
        <taxon>Hordeinae</taxon>
        <taxon>Hordeum</taxon>
    </lineage>
</organism>
<dbReference type="Gramene" id="HORVU.MOREX.r2.2HG0173540.1">
    <property type="protein sequence ID" value="HORVU.MOREX.r2.2HG0173540.1.CDS.1"/>
    <property type="gene ID" value="HORVU.MOREX.r2.2HG0173540"/>
</dbReference>
<dbReference type="EnsemblPlants" id="HORVU.MOREX.r3.2HG0208710.1">
    <property type="protein sequence ID" value="HORVU.MOREX.r3.2HG0208710.1.CDS1"/>
    <property type="gene ID" value="HORVU.MOREX.r3.2HG0208710"/>
</dbReference>
<keyword evidence="2" id="KW-1185">Reference proteome</keyword>
<protein>
    <submittedName>
        <fullName evidence="1">Uncharacterized protein</fullName>
    </submittedName>
</protein>
<dbReference type="Gramene" id="HORVU.MOREX.r3.2HG0208710.1">
    <property type="protein sequence ID" value="HORVU.MOREX.r3.2HG0208710.1.CDS1"/>
    <property type="gene ID" value="HORVU.MOREX.r3.2HG0208710"/>
</dbReference>
<proteinExistence type="predicted"/>
<dbReference type="AlphaFoldDB" id="A0A8I6XI18"/>